<evidence type="ECO:0000313" key="1">
    <source>
        <dbReference type="EMBL" id="KAJ5465988.1"/>
    </source>
</evidence>
<proteinExistence type="predicted"/>
<keyword evidence="2" id="KW-1185">Reference proteome</keyword>
<protein>
    <submittedName>
        <fullName evidence="1">Uncharacterized protein</fullName>
    </submittedName>
</protein>
<comment type="caution">
    <text evidence="1">The sequence shown here is derived from an EMBL/GenBank/DDBJ whole genome shotgun (WGS) entry which is preliminary data.</text>
</comment>
<dbReference type="AlphaFoldDB" id="A0A9X0BIH6"/>
<dbReference type="OrthoDB" id="5376140at2759"/>
<evidence type="ECO:0000313" key="2">
    <source>
        <dbReference type="Proteomes" id="UP001147760"/>
    </source>
</evidence>
<name>A0A9X0BIH6_9EURO</name>
<gene>
    <name evidence="1" type="ORF">N7530_009775</name>
</gene>
<dbReference type="Proteomes" id="UP001147760">
    <property type="component" value="Unassembled WGS sequence"/>
</dbReference>
<reference evidence="1" key="1">
    <citation type="submission" date="2022-12" db="EMBL/GenBank/DDBJ databases">
        <authorList>
            <person name="Petersen C."/>
        </authorList>
    </citation>
    <scope>NUCLEOTIDE SEQUENCE</scope>
    <source>
        <strain evidence="1">IBT 17660</strain>
    </source>
</reference>
<accession>A0A9X0BIH6</accession>
<dbReference type="EMBL" id="JAPWDO010000006">
    <property type="protein sequence ID" value="KAJ5465988.1"/>
    <property type="molecule type" value="Genomic_DNA"/>
</dbReference>
<organism evidence="1 2">
    <name type="scientific">Penicillium desertorum</name>
    <dbReference type="NCBI Taxonomy" id="1303715"/>
    <lineage>
        <taxon>Eukaryota</taxon>
        <taxon>Fungi</taxon>
        <taxon>Dikarya</taxon>
        <taxon>Ascomycota</taxon>
        <taxon>Pezizomycotina</taxon>
        <taxon>Eurotiomycetes</taxon>
        <taxon>Eurotiomycetidae</taxon>
        <taxon>Eurotiales</taxon>
        <taxon>Aspergillaceae</taxon>
        <taxon>Penicillium</taxon>
    </lineage>
</organism>
<sequence length="631" mass="72194">MDQYIDKGPVKETAFSLHPIDKSKHETPHCETGKQGIYFDCEETFPFSISSAYVKDWDTAAAFRELYQNWKDAILERFGLDRLEFQPFYDDQDDYVSVIVPETSDRGKHCRALGFIKYDKLTGRVTIANSCAHLKHEDLELGHSSKRENANLAGCHGEGLKLAALAMLRNGYSMGIKASNTYWNFLLGGSGFHCQLQQFKGVDINTQSEAASDMAQLRSNIGRDVTVVIEPNIEKEDNGISLATFQQWLEVSLDIRGFSYPTHILETDAGDLILDLNYQGRIYLKGMLLPAANSELKPYRLGYNFPRGRVNRDRQILVDSREEADIVRRIWEAAIQSHEEVMLPIYINLLRNFPEAPDVGSADQLLEKRTKNLIWKHLLRHAKGKEFYYSQTSNPQSIGMVREVLKKEPIRLPETLWGLLRSVAPIRTPEEEQNEYFRNSEVCAPPRTCFAQTIQRALQACLAVFPRTTHIQVQFIQSHKGAPDVFFDRQQGVLKVHQRWLDFTSMHGTAPCRDLLSNEVNDQSASFFCDHVIEDLLRLVLPTLCRPFIMAKVAENKILLNIRNMLRYMPHRIEVIQTSQGLVITWEDNETSSFRKYPTPKDLYHVILHEENCTDGRSGLLHGDAGMRSLP</sequence>
<reference evidence="1" key="2">
    <citation type="journal article" date="2023" name="IMA Fungus">
        <title>Comparative genomic study of the Penicillium genus elucidates a diverse pangenome and 15 lateral gene transfer events.</title>
        <authorList>
            <person name="Petersen C."/>
            <person name="Sorensen T."/>
            <person name="Nielsen M.R."/>
            <person name="Sondergaard T.E."/>
            <person name="Sorensen J.L."/>
            <person name="Fitzpatrick D.A."/>
            <person name="Frisvad J.C."/>
            <person name="Nielsen K.L."/>
        </authorList>
    </citation>
    <scope>NUCLEOTIDE SEQUENCE</scope>
    <source>
        <strain evidence="1">IBT 17660</strain>
    </source>
</reference>